<organism evidence="13 14">
    <name type="scientific">Panicum virgatum</name>
    <name type="common">Blackwell switchgrass</name>
    <dbReference type="NCBI Taxonomy" id="38727"/>
    <lineage>
        <taxon>Eukaryota</taxon>
        <taxon>Viridiplantae</taxon>
        <taxon>Streptophyta</taxon>
        <taxon>Embryophyta</taxon>
        <taxon>Tracheophyta</taxon>
        <taxon>Spermatophyta</taxon>
        <taxon>Magnoliopsida</taxon>
        <taxon>Liliopsida</taxon>
        <taxon>Poales</taxon>
        <taxon>Poaceae</taxon>
        <taxon>PACMAD clade</taxon>
        <taxon>Panicoideae</taxon>
        <taxon>Panicodae</taxon>
        <taxon>Paniceae</taxon>
        <taxon>Panicinae</taxon>
        <taxon>Panicum</taxon>
        <taxon>Panicum sect. Hiantes</taxon>
    </lineage>
</organism>
<dbReference type="GO" id="GO:0051707">
    <property type="term" value="P:response to other organism"/>
    <property type="evidence" value="ECO:0007669"/>
    <property type="project" value="UniProtKB-ARBA"/>
</dbReference>
<dbReference type="InterPro" id="IPR003609">
    <property type="entry name" value="Pan_app"/>
</dbReference>
<dbReference type="Pfam" id="PF01453">
    <property type="entry name" value="B_lectin"/>
    <property type="match status" value="1"/>
</dbReference>
<evidence type="ECO:0000256" key="8">
    <source>
        <dbReference type="ARBA" id="ARBA00048679"/>
    </source>
</evidence>
<keyword evidence="14" id="KW-1185">Reference proteome</keyword>
<dbReference type="InterPro" id="IPR035446">
    <property type="entry name" value="SLSG/EP1"/>
</dbReference>
<evidence type="ECO:0000256" key="2">
    <source>
        <dbReference type="ARBA" id="ARBA00004479"/>
    </source>
</evidence>
<dbReference type="EMBL" id="CM029049">
    <property type="protein sequence ID" value="KAG2575028.1"/>
    <property type="molecule type" value="Genomic_DNA"/>
</dbReference>
<dbReference type="CDD" id="cd01098">
    <property type="entry name" value="PAN_AP_plant"/>
    <property type="match status" value="1"/>
</dbReference>
<dbReference type="Gene3D" id="2.90.10.10">
    <property type="entry name" value="Bulb-type lectin domain"/>
    <property type="match status" value="1"/>
</dbReference>
<dbReference type="PROSITE" id="PS50927">
    <property type="entry name" value="BULB_LECTIN"/>
    <property type="match status" value="1"/>
</dbReference>
<evidence type="ECO:0000256" key="9">
    <source>
        <dbReference type="SAM" id="Phobius"/>
    </source>
</evidence>
<dbReference type="SMART" id="SM00473">
    <property type="entry name" value="PAN_AP"/>
    <property type="match status" value="1"/>
</dbReference>
<dbReference type="AlphaFoldDB" id="A0A8T0QMN0"/>
<dbReference type="SUPFAM" id="SSF51110">
    <property type="entry name" value="alpha-D-mannose-specific plant lectins"/>
    <property type="match status" value="1"/>
</dbReference>
<evidence type="ECO:0000259" key="12">
    <source>
        <dbReference type="PROSITE" id="PS50948"/>
    </source>
</evidence>
<evidence type="ECO:0000256" key="3">
    <source>
        <dbReference type="ARBA" id="ARBA00012513"/>
    </source>
</evidence>
<dbReference type="GO" id="GO:0016020">
    <property type="term" value="C:membrane"/>
    <property type="evidence" value="ECO:0007669"/>
    <property type="project" value="UniProtKB-SubCell"/>
</dbReference>
<dbReference type="InterPro" id="IPR036426">
    <property type="entry name" value="Bulb-type_lectin_dom_sf"/>
</dbReference>
<feature type="chain" id="PRO_5035926183" description="non-specific serine/threonine protein kinase" evidence="10">
    <location>
        <begin position="28"/>
        <end position="499"/>
    </location>
</feature>
<dbReference type="PROSITE" id="PS50948">
    <property type="entry name" value="PAN"/>
    <property type="match status" value="1"/>
</dbReference>
<evidence type="ECO:0000256" key="10">
    <source>
        <dbReference type="SAM" id="SignalP"/>
    </source>
</evidence>
<keyword evidence="6" id="KW-0675">Receptor</keyword>
<comment type="caution">
    <text evidence="13">The sequence shown here is derived from an EMBL/GenBank/DDBJ whole genome shotgun (WGS) entry which is preliminary data.</text>
</comment>
<sequence>MDLACNPLLLLLSLLLLLILAPKAALASSGATRLGKGRRLTDGETLVSVGGTFTLGFFSPGVSTRRYLGIWFSVSPDAISWVANRDRPLSDNSGRLVFTDSGNLLLLHGSAGHITAWSSNSTSTSSLARLELLDTGNLVVRDPASSTFFWQSFDHPSNTLLAGMKMGKNLWSGADWSLASWSWPDDPSPGSYLRVLNSSGIPEFVLWQGGVKRYRTGPWNGRWFSGIPEASTDYNLVTCQVTISSGEQTYWFTAKPRAPLTRVVVKRLMWDAARRTLKIKNIPWESFQGPRDVCDSYGKCGAFGLCDASAAAAPPTPFCSCLRGFSPASPLAWSLRDTSAGCRRNVELDCGHRRTTTTAAAAADGFVLVSGVKLPDTHNATVDAGITVKECRRRCLADCSCLAYTAANIRVGSGCVIWRDTIMDLRFVDQGQDLYLRLAKSELGGGEFRSLELPVFAIAALVASAVAIIGLILMLWRGRKPRVSGKLIIIFFLACMTIV</sequence>
<evidence type="ECO:0000256" key="1">
    <source>
        <dbReference type="ARBA" id="ARBA00003061"/>
    </source>
</evidence>
<evidence type="ECO:0000256" key="7">
    <source>
        <dbReference type="ARBA" id="ARBA00047899"/>
    </source>
</evidence>
<dbReference type="SMART" id="SM00108">
    <property type="entry name" value="B_lectin"/>
    <property type="match status" value="1"/>
</dbReference>
<feature type="domain" description="Bulb-type lectin" evidence="11">
    <location>
        <begin position="31"/>
        <end position="153"/>
    </location>
</feature>
<keyword evidence="5" id="KW-1015">Disulfide bond</keyword>
<dbReference type="GO" id="GO:0004674">
    <property type="term" value="F:protein serine/threonine kinase activity"/>
    <property type="evidence" value="ECO:0007669"/>
    <property type="project" value="UniProtKB-EC"/>
</dbReference>
<comment type="catalytic activity">
    <reaction evidence="7">
        <text>L-threonyl-[protein] + ATP = O-phospho-L-threonyl-[protein] + ADP + H(+)</text>
        <dbReference type="Rhea" id="RHEA:46608"/>
        <dbReference type="Rhea" id="RHEA-COMP:11060"/>
        <dbReference type="Rhea" id="RHEA-COMP:11605"/>
        <dbReference type="ChEBI" id="CHEBI:15378"/>
        <dbReference type="ChEBI" id="CHEBI:30013"/>
        <dbReference type="ChEBI" id="CHEBI:30616"/>
        <dbReference type="ChEBI" id="CHEBI:61977"/>
        <dbReference type="ChEBI" id="CHEBI:456216"/>
        <dbReference type="EC" id="2.7.11.1"/>
    </reaction>
</comment>
<dbReference type="FunFam" id="2.90.10.10:FF:000005">
    <property type="entry name" value="G-type lectin S-receptor-like serine/threonine-protein kinase"/>
    <property type="match status" value="1"/>
</dbReference>
<keyword evidence="9" id="KW-1133">Transmembrane helix</keyword>
<evidence type="ECO:0000313" key="13">
    <source>
        <dbReference type="EMBL" id="KAG2575028.1"/>
    </source>
</evidence>
<dbReference type="InterPro" id="IPR001480">
    <property type="entry name" value="Bulb-type_lectin_dom"/>
</dbReference>
<dbReference type="PANTHER" id="PTHR32444">
    <property type="entry name" value="BULB-TYPE LECTIN DOMAIN-CONTAINING PROTEIN"/>
    <property type="match status" value="1"/>
</dbReference>
<dbReference type="PIRSF" id="PIRSF002686">
    <property type="entry name" value="SLG"/>
    <property type="match status" value="1"/>
</dbReference>
<evidence type="ECO:0000313" key="14">
    <source>
        <dbReference type="Proteomes" id="UP000823388"/>
    </source>
</evidence>
<evidence type="ECO:0000256" key="5">
    <source>
        <dbReference type="ARBA" id="ARBA00023157"/>
    </source>
</evidence>
<feature type="transmembrane region" description="Helical" evidence="9">
    <location>
        <begin position="455"/>
        <end position="476"/>
    </location>
</feature>
<dbReference type="GO" id="GO:0048544">
    <property type="term" value="P:recognition of pollen"/>
    <property type="evidence" value="ECO:0007669"/>
    <property type="project" value="InterPro"/>
</dbReference>
<name>A0A8T0QMN0_PANVG</name>
<accession>A0A8T0QMN0</accession>
<gene>
    <name evidence="13" type="ORF">PVAP13_7KG404200</name>
</gene>
<keyword evidence="9" id="KW-0472">Membrane</keyword>
<evidence type="ECO:0000256" key="4">
    <source>
        <dbReference type="ARBA" id="ARBA00022729"/>
    </source>
</evidence>
<evidence type="ECO:0000259" key="11">
    <source>
        <dbReference type="PROSITE" id="PS50927"/>
    </source>
</evidence>
<evidence type="ECO:0000256" key="6">
    <source>
        <dbReference type="ARBA" id="ARBA00023170"/>
    </source>
</evidence>
<proteinExistence type="predicted"/>
<reference evidence="13" key="1">
    <citation type="submission" date="2020-05" db="EMBL/GenBank/DDBJ databases">
        <title>WGS assembly of Panicum virgatum.</title>
        <authorList>
            <person name="Lovell J.T."/>
            <person name="Jenkins J."/>
            <person name="Shu S."/>
            <person name="Juenger T.E."/>
            <person name="Schmutz J."/>
        </authorList>
    </citation>
    <scope>NUCLEOTIDE SEQUENCE</scope>
    <source>
        <strain evidence="13">AP13</strain>
    </source>
</reference>
<comment type="function">
    <text evidence="1">Involved in sporophytic self-incompatibility system (the inability of flowering plants to achieve self-fertilization).</text>
</comment>
<dbReference type="InterPro" id="IPR000858">
    <property type="entry name" value="S_locus_glycoprot_dom"/>
</dbReference>
<dbReference type="Pfam" id="PF08276">
    <property type="entry name" value="PAN_2"/>
    <property type="match status" value="1"/>
</dbReference>
<keyword evidence="9" id="KW-0812">Transmembrane</keyword>
<dbReference type="Proteomes" id="UP000823388">
    <property type="component" value="Chromosome 7K"/>
</dbReference>
<dbReference type="CDD" id="cd00028">
    <property type="entry name" value="B_lectin"/>
    <property type="match status" value="1"/>
</dbReference>
<keyword evidence="4 10" id="KW-0732">Signal</keyword>
<comment type="subcellular location">
    <subcellularLocation>
        <location evidence="2">Membrane</location>
        <topology evidence="2">Single-pass type I membrane protein</topology>
    </subcellularLocation>
</comment>
<comment type="catalytic activity">
    <reaction evidence="8">
        <text>L-seryl-[protein] + ATP = O-phospho-L-seryl-[protein] + ADP + H(+)</text>
        <dbReference type="Rhea" id="RHEA:17989"/>
        <dbReference type="Rhea" id="RHEA-COMP:9863"/>
        <dbReference type="Rhea" id="RHEA-COMP:11604"/>
        <dbReference type="ChEBI" id="CHEBI:15378"/>
        <dbReference type="ChEBI" id="CHEBI:29999"/>
        <dbReference type="ChEBI" id="CHEBI:30616"/>
        <dbReference type="ChEBI" id="CHEBI:83421"/>
        <dbReference type="ChEBI" id="CHEBI:456216"/>
        <dbReference type="EC" id="2.7.11.1"/>
    </reaction>
</comment>
<dbReference type="Pfam" id="PF00954">
    <property type="entry name" value="S_locus_glycop"/>
    <property type="match status" value="1"/>
</dbReference>
<feature type="signal peptide" evidence="10">
    <location>
        <begin position="1"/>
        <end position="27"/>
    </location>
</feature>
<feature type="domain" description="Apple" evidence="12">
    <location>
        <begin position="350"/>
        <end position="439"/>
    </location>
</feature>
<dbReference type="EC" id="2.7.11.1" evidence="3"/>
<protein>
    <recommendedName>
        <fullName evidence="3">non-specific serine/threonine protein kinase</fullName>
        <ecNumber evidence="3">2.7.11.1</ecNumber>
    </recommendedName>
</protein>
<dbReference type="PANTHER" id="PTHR32444:SF236">
    <property type="entry name" value="D-MANNOSE BINDING LECTIN FAMILY PROTEIN, EXPRESSED"/>
    <property type="match status" value="1"/>
</dbReference>